<sequence length="99" mass="10858">MKNITIYLYKLVILATSLVMVYFATGIATIAQATELLKADPIEHETFISQAQDNLALTFSTISVSTSTTQNNAKNMIAMKQVSTNKDNVISLNQTLLSE</sequence>
<evidence type="ECO:0000313" key="1">
    <source>
        <dbReference type="EMBL" id="MCI2284049.1"/>
    </source>
</evidence>
<accession>A0ABS9X1J3</accession>
<protein>
    <submittedName>
        <fullName evidence="1">Uncharacterized protein</fullName>
    </submittedName>
</protein>
<evidence type="ECO:0000313" key="2">
    <source>
        <dbReference type="Proteomes" id="UP001139646"/>
    </source>
</evidence>
<proteinExistence type="predicted"/>
<reference evidence="1" key="1">
    <citation type="submission" date="2022-01" db="EMBL/GenBank/DDBJ databases">
        <title>Colwellia maritima, isolated from seawater.</title>
        <authorList>
            <person name="Kristyanto S."/>
            <person name="Jung J."/>
            <person name="Jeon C.O."/>
        </authorList>
    </citation>
    <scope>NUCLEOTIDE SEQUENCE</scope>
    <source>
        <strain evidence="1">MSW7</strain>
    </source>
</reference>
<name>A0ABS9X1J3_9GAMM</name>
<dbReference type="Proteomes" id="UP001139646">
    <property type="component" value="Unassembled WGS sequence"/>
</dbReference>
<gene>
    <name evidence="1" type="ORF">L3081_12405</name>
</gene>
<dbReference type="RefSeq" id="WP_242286490.1">
    <property type="nucleotide sequence ID" value="NZ_JAKKSL010000002.1"/>
</dbReference>
<dbReference type="EMBL" id="JAKKSL010000002">
    <property type="protein sequence ID" value="MCI2284049.1"/>
    <property type="molecule type" value="Genomic_DNA"/>
</dbReference>
<keyword evidence="2" id="KW-1185">Reference proteome</keyword>
<organism evidence="1 2">
    <name type="scientific">Colwellia maritima</name>
    <dbReference type="NCBI Taxonomy" id="2912588"/>
    <lineage>
        <taxon>Bacteria</taxon>
        <taxon>Pseudomonadati</taxon>
        <taxon>Pseudomonadota</taxon>
        <taxon>Gammaproteobacteria</taxon>
        <taxon>Alteromonadales</taxon>
        <taxon>Colwelliaceae</taxon>
        <taxon>Colwellia</taxon>
    </lineage>
</organism>
<comment type="caution">
    <text evidence="1">The sequence shown here is derived from an EMBL/GenBank/DDBJ whole genome shotgun (WGS) entry which is preliminary data.</text>
</comment>